<dbReference type="Proteomes" id="UP000366065">
    <property type="component" value="Unassembled WGS sequence"/>
</dbReference>
<keyword evidence="5" id="KW-1185">Reference proteome</keyword>
<feature type="domain" description="Transglycosylase SLT" evidence="3">
    <location>
        <begin position="179"/>
        <end position="278"/>
    </location>
</feature>
<dbReference type="Gene3D" id="1.10.530.10">
    <property type="match status" value="1"/>
</dbReference>
<feature type="region of interest" description="Disordered" evidence="2">
    <location>
        <begin position="361"/>
        <end position="396"/>
    </location>
</feature>
<feature type="region of interest" description="Disordered" evidence="2">
    <location>
        <begin position="72"/>
        <end position="95"/>
    </location>
</feature>
<comment type="caution">
    <text evidence="4">The sequence shown here is derived from an EMBL/GenBank/DDBJ whole genome shotgun (WGS) entry which is preliminary data.</text>
</comment>
<proteinExistence type="inferred from homology"/>
<evidence type="ECO:0000256" key="1">
    <source>
        <dbReference type="ARBA" id="ARBA00007734"/>
    </source>
</evidence>
<dbReference type="RefSeq" id="WP_246182183.1">
    <property type="nucleotide sequence ID" value="NZ_CABPRV010000007.1"/>
</dbReference>
<dbReference type="Pfam" id="PF01464">
    <property type="entry name" value="SLT"/>
    <property type="match status" value="1"/>
</dbReference>
<accession>A0ABY6W3Q1</accession>
<evidence type="ECO:0000313" key="4">
    <source>
        <dbReference type="EMBL" id="VVE23046.1"/>
    </source>
</evidence>
<feature type="region of interest" description="Disordered" evidence="2">
    <location>
        <begin position="417"/>
        <end position="437"/>
    </location>
</feature>
<evidence type="ECO:0000259" key="3">
    <source>
        <dbReference type="Pfam" id="PF01464"/>
    </source>
</evidence>
<dbReference type="InterPro" id="IPR008258">
    <property type="entry name" value="Transglycosylase_SLT_dom_1"/>
</dbReference>
<evidence type="ECO:0000256" key="2">
    <source>
        <dbReference type="SAM" id="MobiDB-lite"/>
    </source>
</evidence>
<reference evidence="4 5" key="1">
    <citation type="submission" date="2019-08" db="EMBL/GenBank/DDBJ databases">
        <authorList>
            <person name="Peeters C."/>
        </authorList>
    </citation>
    <scope>NUCLEOTIDE SEQUENCE [LARGE SCALE GENOMIC DNA]</scope>
    <source>
        <strain evidence="4 5">LMG 20602</strain>
    </source>
</reference>
<feature type="compositionally biased region" description="Basic and acidic residues" evidence="2">
    <location>
        <begin position="82"/>
        <end position="95"/>
    </location>
</feature>
<dbReference type="InterPro" id="IPR000189">
    <property type="entry name" value="Transglyc_AS"/>
</dbReference>
<gene>
    <name evidence="4" type="primary">mltC_1</name>
    <name evidence="4" type="ORF">PCA20602_03244</name>
</gene>
<dbReference type="PANTHER" id="PTHR37423">
    <property type="entry name" value="SOLUBLE LYTIC MUREIN TRANSGLYCOSYLASE-RELATED"/>
    <property type="match status" value="1"/>
</dbReference>
<sequence length="466" mass="47836">MSAPSMLSLHRVWRIVVLVSAALMLSGLPTRAADLGLLPHHPRLADAQIAVPVVSALARGASVELRATQGGEATLSEAAGDSSRDGKRALPDDPREAARRLVSSFREPDVETPVAIASPRSLPDGEVNSRGRGASDGATGGLIDAPGNVSISTSVAAQSTTLTSAESQPSATLPFDTLVRRAAYASSVDAALLHAIIDTESGYDPQAVSERGAIGLMQVLPRTGQRFGVRRLEDPAENVRAGASYVRWLLSRFDGDVSLALAAYNAGEGAVLRYGRQVPPYPETQKYVRKVMAGYSRLREAGVAEGAVVAGVAGTPHAHGMPGAAGGPANTARAYAPASTSSRSPLATAVRGDGVAGMASAKDGDGIRGTANGAVTSAGKKADNRTESVKTPSAADQKADRAWRLLRGLGALITRSPSADAARPAGHAARDRDQPAVVMPSRVRERVTGAALGPAGRDARASALPG</sequence>
<dbReference type="PANTHER" id="PTHR37423:SF2">
    <property type="entry name" value="MEMBRANE-BOUND LYTIC MUREIN TRANSGLYCOSYLASE C"/>
    <property type="match status" value="1"/>
</dbReference>
<evidence type="ECO:0000313" key="5">
    <source>
        <dbReference type="Proteomes" id="UP000366065"/>
    </source>
</evidence>
<name>A0ABY6W3Q1_9BURK</name>
<dbReference type="CDD" id="cd00254">
    <property type="entry name" value="LT-like"/>
    <property type="match status" value="1"/>
</dbReference>
<dbReference type="SUPFAM" id="SSF53955">
    <property type="entry name" value="Lysozyme-like"/>
    <property type="match status" value="1"/>
</dbReference>
<dbReference type="EC" id="4.2.2.-" evidence="4"/>
<organism evidence="4 5">
    <name type="scientific">Pandoraea capi</name>
    <dbReference type="NCBI Taxonomy" id="2508286"/>
    <lineage>
        <taxon>Bacteria</taxon>
        <taxon>Pseudomonadati</taxon>
        <taxon>Pseudomonadota</taxon>
        <taxon>Betaproteobacteria</taxon>
        <taxon>Burkholderiales</taxon>
        <taxon>Burkholderiaceae</taxon>
        <taxon>Pandoraea</taxon>
    </lineage>
</organism>
<protein>
    <submittedName>
        <fullName evidence="4">Membrane-bound lytic murein transglycosylase C</fullName>
        <ecNumber evidence="4">4.2.2.-</ecNumber>
    </submittedName>
</protein>
<dbReference type="EMBL" id="CABPRV010000007">
    <property type="protein sequence ID" value="VVE23046.1"/>
    <property type="molecule type" value="Genomic_DNA"/>
</dbReference>
<keyword evidence="4" id="KW-0456">Lyase</keyword>
<dbReference type="InterPro" id="IPR023346">
    <property type="entry name" value="Lysozyme-like_dom_sf"/>
</dbReference>
<feature type="region of interest" description="Disordered" evidence="2">
    <location>
        <begin position="115"/>
        <end position="142"/>
    </location>
</feature>
<comment type="similarity">
    <text evidence="1">Belongs to the transglycosylase Slt family.</text>
</comment>
<dbReference type="PROSITE" id="PS00922">
    <property type="entry name" value="TRANSGLYCOSYLASE"/>
    <property type="match status" value="1"/>
</dbReference>
<dbReference type="GO" id="GO:0016829">
    <property type="term" value="F:lyase activity"/>
    <property type="evidence" value="ECO:0007669"/>
    <property type="project" value="UniProtKB-KW"/>
</dbReference>